<evidence type="ECO:0000313" key="4">
    <source>
        <dbReference type="Proteomes" id="UP001197114"/>
    </source>
</evidence>
<feature type="signal peptide" evidence="1">
    <location>
        <begin position="1"/>
        <end position="29"/>
    </location>
</feature>
<dbReference type="InterPro" id="IPR000772">
    <property type="entry name" value="Ricin_B_lectin"/>
</dbReference>
<comment type="caution">
    <text evidence="3">The sequence shown here is derived from an EMBL/GenBank/DDBJ whole genome shotgun (WGS) entry which is preliminary data.</text>
</comment>
<protein>
    <recommendedName>
        <fullName evidence="2">Ricin B lectin domain-containing protein</fullName>
    </recommendedName>
</protein>
<evidence type="ECO:0000313" key="3">
    <source>
        <dbReference type="EMBL" id="MBW5420679.1"/>
    </source>
</evidence>
<proteinExistence type="predicted"/>
<keyword evidence="1" id="KW-0732">Signal</keyword>
<keyword evidence="4" id="KW-1185">Reference proteome</keyword>
<organism evidence="3 4">
    <name type="scientific">Streptomyces anatolicus</name>
    <dbReference type="NCBI Taxonomy" id="2675858"/>
    <lineage>
        <taxon>Bacteria</taxon>
        <taxon>Bacillati</taxon>
        <taxon>Actinomycetota</taxon>
        <taxon>Actinomycetes</taxon>
        <taxon>Kitasatosporales</taxon>
        <taxon>Streptomycetaceae</taxon>
        <taxon>Streptomyces</taxon>
    </lineage>
</organism>
<feature type="domain" description="Ricin B lectin" evidence="2">
    <location>
        <begin position="36"/>
        <end position="120"/>
    </location>
</feature>
<evidence type="ECO:0000256" key="1">
    <source>
        <dbReference type="SAM" id="SignalP"/>
    </source>
</evidence>
<gene>
    <name evidence="3" type="ORF">GKQ77_03725</name>
</gene>
<dbReference type="Gene3D" id="2.80.10.50">
    <property type="match status" value="1"/>
</dbReference>
<dbReference type="Proteomes" id="UP001197114">
    <property type="component" value="Unassembled WGS sequence"/>
</dbReference>
<sequence>MKFTRKAGAAASTLIMCATFGITSTEAHADAQAIVFHLKNVSTGKCLKWNGRGKVITQAKCKRANNQYWGFAGTQLITIADDLPGQGCMTAATKREKQPKGRSCYAVEDQRRNSWWVSSEQIGDVTSVANPLMGHLRVTKSGKVVAGKTVNGNRDRWKITG</sequence>
<dbReference type="EMBL" id="WMBF01000017">
    <property type="protein sequence ID" value="MBW5420679.1"/>
    <property type="molecule type" value="Genomic_DNA"/>
</dbReference>
<name>A0ABS6YGY7_9ACTN</name>
<dbReference type="Pfam" id="PF00652">
    <property type="entry name" value="Ricin_B_lectin"/>
    <property type="match status" value="1"/>
</dbReference>
<dbReference type="InterPro" id="IPR035992">
    <property type="entry name" value="Ricin_B-like_lectins"/>
</dbReference>
<reference evidence="3 4" key="1">
    <citation type="submission" date="2019-11" db="EMBL/GenBank/DDBJ databases">
        <authorList>
            <person name="Ay H."/>
        </authorList>
    </citation>
    <scope>NUCLEOTIDE SEQUENCE [LARGE SCALE GENOMIC DNA]</scope>
    <source>
        <strain evidence="3 4">BG9H</strain>
    </source>
</reference>
<feature type="chain" id="PRO_5047488210" description="Ricin B lectin domain-containing protein" evidence="1">
    <location>
        <begin position="30"/>
        <end position="161"/>
    </location>
</feature>
<evidence type="ECO:0000259" key="2">
    <source>
        <dbReference type="Pfam" id="PF00652"/>
    </source>
</evidence>
<accession>A0ABS6YGY7</accession>
<dbReference type="RefSeq" id="WP_219687227.1">
    <property type="nucleotide sequence ID" value="NZ_WMBF01000017.1"/>
</dbReference>
<dbReference type="SUPFAM" id="SSF50370">
    <property type="entry name" value="Ricin B-like lectins"/>
    <property type="match status" value="1"/>
</dbReference>